<keyword evidence="3 7" id="KW-0812">Transmembrane</keyword>
<feature type="transmembrane region" description="Helical" evidence="7">
    <location>
        <begin position="232"/>
        <end position="253"/>
    </location>
</feature>
<feature type="transmembrane region" description="Helical" evidence="7">
    <location>
        <begin position="506"/>
        <end position="526"/>
    </location>
</feature>
<dbReference type="EMBL" id="MSFK01000005">
    <property type="protein sequence ID" value="PWY94361.1"/>
    <property type="molecule type" value="Genomic_DNA"/>
</dbReference>
<comment type="caution">
    <text evidence="9">The sequence shown here is derived from an EMBL/GenBank/DDBJ whole genome shotgun (WGS) entry which is preliminary data.</text>
</comment>
<feature type="transmembrane region" description="Helical" evidence="7">
    <location>
        <begin position="470"/>
        <end position="491"/>
    </location>
</feature>
<keyword evidence="5 7" id="KW-0472">Membrane</keyword>
<feature type="transmembrane region" description="Helical" evidence="7">
    <location>
        <begin position="436"/>
        <end position="458"/>
    </location>
</feature>
<gene>
    <name evidence="9" type="ORF">BO94DRAFT_329268</name>
</gene>
<evidence type="ECO:0000256" key="5">
    <source>
        <dbReference type="ARBA" id="ARBA00023136"/>
    </source>
</evidence>
<feature type="domain" description="Major facilitator superfamily (MFS) profile" evidence="8">
    <location>
        <begin position="105"/>
        <end position="564"/>
    </location>
</feature>
<accession>A0A317X825</accession>
<dbReference type="GO" id="GO:0016020">
    <property type="term" value="C:membrane"/>
    <property type="evidence" value="ECO:0007669"/>
    <property type="project" value="UniProtKB-SubCell"/>
</dbReference>
<evidence type="ECO:0000313" key="9">
    <source>
        <dbReference type="EMBL" id="PWY94361.1"/>
    </source>
</evidence>
<dbReference type="InterPro" id="IPR036259">
    <property type="entry name" value="MFS_trans_sf"/>
</dbReference>
<evidence type="ECO:0000256" key="4">
    <source>
        <dbReference type="ARBA" id="ARBA00022989"/>
    </source>
</evidence>
<feature type="transmembrane region" description="Helical" evidence="7">
    <location>
        <begin position="101"/>
        <end position="118"/>
    </location>
</feature>
<keyword evidence="2" id="KW-0813">Transport</keyword>
<feature type="transmembrane region" description="Helical" evidence="7">
    <location>
        <begin position="172"/>
        <end position="190"/>
    </location>
</feature>
<evidence type="ECO:0000256" key="7">
    <source>
        <dbReference type="SAM" id="Phobius"/>
    </source>
</evidence>
<keyword evidence="4 7" id="KW-1133">Transmembrane helix</keyword>
<dbReference type="STRING" id="1450535.A0A317X825"/>
<comment type="subcellular location">
    <subcellularLocation>
        <location evidence="1">Membrane</location>
        <topology evidence="1">Multi-pass membrane protein</topology>
    </subcellularLocation>
</comment>
<dbReference type="PROSITE" id="PS50850">
    <property type="entry name" value="MFS"/>
    <property type="match status" value="1"/>
</dbReference>
<sequence length="564" mass="64319">MSNPPDKKETVEIRAVTPNPPVDDDLAEPAESPASRSFLTAFTSRTTTKVDLDAIATTRSVFDDARLAPFYWPHPQYENRHRFDPTARWTHREERAVRRKTDIKIFLWILVMFFGLNLDRGNLGNASADNLLPDLHINTNDYNNAQNMYRIGFLISEIPSQMIGKRLGPDRWIPVQIILWSLASGGQFFMHNRAGFFACRFFIGLFMGGFIPDAILYLSYFYTKTEMPLRLAFFWFVDSLSGVVASFIAYGVLHMRGVQGRAGWRWLFLLEALISLVIGLFSFLFLVPGPTQTATWWNPRGYFSEREETIIVTRVLRDDPSKGDMHNRQALSLGMLWQSLRDYDLWPIYIIGMLFEIPTAPPKSYLSLSLKAIGFSTFQTTLLGIPVTVFAAINLLLATELSERLRQICVVGILTQLWSLPLLIILFLHASTLSNWGLYAVTFVLLGWPSPHAAHVGWCSRLSNAVRTRTVSAAMYNITIQLSGIASSNIYRNDDKPYYHRGDGQLIAINIATIVVYALAKTYYVARNRWKRNRWEAMTAEEKVEYLATTTDQGNKRLDFLFDS</sequence>
<feature type="region of interest" description="Disordered" evidence="6">
    <location>
        <begin position="1"/>
        <end position="32"/>
    </location>
</feature>
<dbReference type="PANTHER" id="PTHR43791">
    <property type="entry name" value="PERMEASE-RELATED"/>
    <property type="match status" value="1"/>
</dbReference>
<dbReference type="Proteomes" id="UP000246702">
    <property type="component" value="Unassembled WGS sequence"/>
</dbReference>
<dbReference type="Pfam" id="PF07690">
    <property type="entry name" value="MFS_1"/>
    <property type="match status" value="1"/>
</dbReference>
<proteinExistence type="predicted"/>
<dbReference type="InterPro" id="IPR020846">
    <property type="entry name" value="MFS_dom"/>
</dbReference>
<evidence type="ECO:0000256" key="6">
    <source>
        <dbReference type="SAM" id="MobiDB-lite"/>
    </source>
</evidence>
<feature type="transmembrane region" description="Helical" evidence="7">
    <location>
        <begin position="408"/>
        <end position="430"/>
    </location>
</feature>
<dbReference type="GeneID" id="37109106"/>
<evidence type="ECO:0000256" key="1">
    <source>
        <dbReference type="ARBA" id="ARBA00004141"/>
    </source>
</evidence>
<organism evidence="9 10">
    <name type="scientific">Aspergillus sclerotioniger CBS 115572</name>
    <dbReference type="NCBI Taxonomy" id="1450535"/>
    <lineage>
        <taxon>Eukaryota</taxon>
        <taxon>Fungi</taxon>
        <taxon>Dikarya</taxon>
        <taxon>Ascomycota</taxon>
        <taxon>Pezizomycotina</taxon>
        <taxon>Eurotiomycetes</taxon>
        <taxon>Eurotiomycetidae</taxon>
        <taxon>Eurotiales</taxon>
        <taxon>Aspergillaceae</taxon>
        <taxon>Aspergillus</taxon>
        <taxon>Aspergillus subgen. Circumdati</taxon>
    </lineage>
</organism>
<dbReference type="InterPro" id="IPR011701">
    <property type="entry name" value="MFS"/>
</dbReference>
<reference evidence="9 10" key="1">
    <citation type="submission" date="2016-12" db="EMBL/GenBank/DDBJ databases">
        <title>The genomes of Aspergillus section Nigri reveals drivers in fungal speciation.</title>
        <authorList>
            <consortium name="DOE Joint Genome Institute"/>
            <person name="Vesth T.C."/>
            <person name="Nybo J."/>
            <person name="Theobald S."/>
            <person name="Brandl J."/>
            <person name="Frisvad J.C."/>
            <person name="Nielsen K.F."/>
            <person name="Lyhne E.K."/>
            <person name="Kogle M.E."/>
            <person name="Kuo A."/>
            <person name="Riley R."/>
            <person name="Clum A."/>
            <person name="Nolan M."/>
            <person name="Lipzen A."/>
            <person name="Salamov A."/>
            <person name="Henrissat B."/>
            <person name="Wiebenga A."/>
            <person name="De Vries R.P."/>
            <person name="Grigoriev I.V."/>
            <person name="Mortensen U.H."/>
            <person name="Andersen M.R."/>
            <person name="Baker S.E."/>
        </authorList>
    </citation>
    <scope>NUCLEOTIDE SEQUENCE [LARGE SCALE GENOMIC DNA]</scope>
    <source>
        <strain evidence="9 10">CBS 115572</strain>
    </source>
</reference>
<evidence type="ECO:0000256" key="3">
    <source>
        <dbReference type="ARBA" id="ARBA00022692"/>
    </source>
</evidence>
<feature type="transmembrane region" description="Helical" evidence="7">
    <location>
        <begin position="265"/>
        <end position="287"/>
    </location>
</feature>
<evidence type="ECO:0000313" key="10">
    <source>
        <dbReference type="Proteomes" id="UP000246702"/>
    </source>
</evidence>
<protein>
    <submittedName>
        <fullName evidence="9">Putative MFS transporter</fullName>
    </submittedName>
</protein>
<feature type="transmembrane region" description="Helical" evidence="7">
    <location>
        <begin position="372"/>
        <end position="396"/>
    </location>
</feature>
<dbReference type="RefSeq" id="XP_025471122.1">
    <property type="nucleotide sequence ID" value="XM_025606963.1"/>
</dbReference>
<evidence type="ECO:0000259" key="8">
    <source>
        <dbReference type="PROSITE" id="PS50850"/>
    </source>
</evidence>
<dbReference type="PANTHER" id="PTHR43791:SF65">
    <property type="entry name" value="MAJOR FACILITATOR SUPERFAMILY (MFS) PROFILE DOMAIN-CONTAINING PROTEIN-RELATED"/>
    <property type="match status" value="1"/>
</dbReference>
<evidence type="ECO:0000256" key="2">
    <source>
        <dbReference type="ARBA" id="ARBA00022448"/>
    </source>
</evidence>
<feature type="transmembrane region" description="Helical" evidence="7">
    <location>
        <begin position="197"/>
        <end position="220"/>
    </location>
</feature>
<feature type="compositionally biased region" description="Basic and acidic residues" evidence="6">
    <location>
        <begin position="1"/>
        <end position="12"/>
    </location>
</feature>
<dbReference type="Gene3D" id="1.20.1250.20">
    <property type="entry name" value="MFS general substrate transporter like domains"/>
    <property type="match status" value="1"/>
</dbReference>
<keyword evidence="10" id="KW-1185">Reference proteome</keyword>
<dbReference type="AlphaFoldDB" id="A0A317X825"/>
<dbReference type="GO" id="GO:0022857">
    <property type="term" value="F:transmembrane transporter activity"/>
    <property type="evidence" value="ECO:0007669"/>
    <property type="project" value="InterPro"/>
</dbReference>
<dbReference type="SUPFAM" id="SSF103473">
    <property type="entry name" value="MFS general substrate transporter"/>
    <property type="match status" value="1"/>
</dbReference>
<name>A0A317X825_9EURO</name>
<dbReference type="FunFam" id="1.20.1250.20:FF:000106">
    <property type="entry name" value="MFS transporter, putative"/>
    <property type="match status" value="1"/>
</dbReference>
<dbReference type="OrthoDB" id="1935484at2759"/>